<accession>A0A0C2XJH3</accession>
<evidence type="ECO:0000256" key="1">
    <source>
        <dbReference type="SAM" id="MobiDB-lite"/>
    </source>
</evidence>
<dbReference type="EMBL" id="KN831794">
    <property type="protein sequence ID" value="KIM37953.1"/>
    <property type="molecule type" value="Genomic_DNA"/>
</dbReference>
<evidence type="ECO:0000313" key="2">
    <source>
        <dbReference type="EMBL" id="KIM37953.1"/>
    </source>
</evidence>
<feature type="compositionally biased region" description="Low complexity" evidence="1">
    <location>
        <begin position="93"/>
        <end position="106"/>
    </location>
</feature>
<name>A0A0C2XJH3_HEBCY</name>
<dbReference type="AlphaFoldDB" id="A0A0C2XJH3"/>
<proteinExistence type="predicted"/>
<evidence type="ECO:0000313" key="3">
    <source>
        <dbReference type="Proteomes" id="UP000053424"/>
    </source>
</evidence>
<dbReference type="HOGENOM" id="CLU_1610965_0_0_1"/>
<sequence length="165" mass="19092">MLPFEPVEPFELHALADKAETATEIIDIIEDDNLLLCTWYYFEHCMRTAKRLRKEADEQEAKQQENSRITRTGPRNIWSKADSPEMSPLIQFSPTLPISPITSPISNEGSYQTAHETTREVIYVESDSDESNNSRKRSRESRRATPYNRKAREVRTELESLESSI</sequence>
<organism evidence="2 3">
    <name type="scientific">Hebeloma cylindrosporum</name>
    <dbReference type="NCBI Taxonomy" id="76867"/>
    <lineage>
        <taxon>Eukaryota</taxon>
        <taxon>Fungi</taxon>
        <taxon>Dikarya</taxon>
        <taxon>Basidiomycota</taxon>
        <taxon>Agaricomycotina</taxon>
        <taxon>Agaricomycetes</taxon>
        <taxon>Agaricomycetidae</taxon>
        <taxon>Agaricales</taxon>
        <taxon>Agaricineae</taxon>
        <taxon>Hymenogastraceae</taxon>
        <taxon>Hebeloma</taxon>
    </lineage>
</organism>
<protein>
    <submittedName>
        <fullName evidence="2">Uncharacterized protein</fullName>
    </submittedName>
</protein>
<reference evidence="3" key="2">
    <citation type="submission" date="2015-01" db="EMBL/GenBank/DDBJ databases">
        <title>Evolutionary Origins and Diversification of the Mycorrhizal Mutualists.</title>
        <authorList>
            <consortium name="DOE Joint Genome Institute"/>
            <consortium name="Mycorrhizal Genomics Consortium"/>
            <person name="Kohler A."/>
            <person name="Kuo A."/>
            <person name="Nagy L.G."/>
            <person name="Floudas D."/>
            <person name="Copeland A."/>
            <person name="Barry K.W."/>
            <person name="Cichocki N."/>
            <person name="Veneault-Fourrey C."/>
            <person name="LaButti K."/>
            <person name="Lindquist E.A."/>
            <person name="Lipzen A."/>
            <person name="Lundell T."/>
            <person name="Morin E."/>
            <person name="Murat C."/>
            <person name="Riley R."/>
            <person name="Ohm R."/>
            <person name="Sun H."/>
            <person name="Tunlid A."/>
            <person name="Henrissat B."/>
            <person name="Grigoriev I.V."/>
            <person name="Hibbett D.S."/>
            <person name="Martin F."/>
        </authorList>
    </citation>
    <scope>NUCLEOTIDE SEQUENCE [LARGE SCALE GENOMIC DNA]</scope>
    <source>
        <strain evidence="3">h7</strain>
    </source>
</reference>
<dbReference type="Proteomes" id="UP000053424">
    <property type="component" value="Unassembled WGS sequence"/>
</dbReference>
<keyword evidence="3" id="KW-1185">Reference proteome</keyword>
<reference evidence="2 3" key="1">
    <citation type="submission" date="2014-04" db="EMBL/GenBank/DDBJ databases">
        <authorList>
            <consortium name="DOE Joint Genome Institute"/>
            <person name="Kuo A."/>
            <person name="Gay G."/>
            <person name="Dore J."/>
            <person name="Kohler A."/>
            <person name="Nagy L.G."/>
            <person name="Floudas D."/>
            <person name="Copeland A."/>
            <person name="Barry K.W."/>
            <person name="Cichocki N."/>
            <person name="Veneault-Fourrey C."/>
            <person name="LaButti K."/>
            <person name="Lindquist E.A."/>
            <person name="Lipzen A."/>
            <person name="Lundell T."/>
            <person name="Morin E."/>
            <person name="Murat C."/>
            <person name="Sun H."/>
            <person name="Tunlid A."/>
            <person name="Henrissat B."/>
            <person name="Grigoriev I.V."/>
            <person name="Hibbett D.S."/>
            <person name="Martin F."/>
            <person name="Nordberg H.P."/>
            <person name="Cantor M.N."/>
            <person name="Hua S.X."/>
        </authorList>
    </citation>
    <scope>NUCLEOTIDE SEQUENCE [LARGE SCALE GENOMIC DNA]</scope>
    <source>
        <strain evidence="3">h7</strain>
    </source>
</reference>
<gene>
    <name evidence="2" type="ORF">M413DRAFT_30601</name>
</gene>
<feature type="region of interest" description="Disordered" evidence="1">
    <location>
        <begin position="57"/>
        <end position="165"/>
    </location>
</feature>